<evidence type="ECO:0000313" key="3">
    <source>
        <dbReference type="EMBL" id="KAF9694799.1"/>
    </source>
</evidence>
<reference evidence="3" key="2">
    <citation type="submission" date="2020-09" db="EMBL/GenBank/DDBJ databases">
        <title>Reference genome assembly for Australian Ascochyta lentis isolate Al4.</title>
        <authorList>
            <person name="Lee R.C."/>
            <person name="Farfan-Caceres L.M."/>
            <person name="Debler J.W."/>
            <person name="Williams A.H."/>
            <person name="Henares B.M."/>
        </authorList>
    </citation>
    <scope>NUCLEOTIDE SEQUENCE</scope>
    <source>
        <strain evidence="3">Al4</strain>
    </source>
</reference>
<feature type="compositionally biased region" description="Basic and acidic residues" evidence="1">
    <location>
        <begin position="1"/>
        <end position="11"/>
    </location>
</feature>
<feature type="transmembrane region" description="Helical" evidence="2">
    <location>
        <begin position="272"/>
        <end position="293"/>
    </location>
</feature>
<feature type="region of interest" description="Disordered" evidence="1">
    <location>
        <begin position="1"/>
        <end position="36"/>
    </location>
</feature>
<keyword evidence="2" id="KW-0812">Transmembrane</keyword>
<organism evidence="3 4">
    <name type="scientific">Ascochyta lentis</name>
    <dbReference type="NCBI Taxonomy" id="205686"/>
    <lineage>
        <taxon>Eukaryota</taxon>
        <taxon>Fungi</taxon>
        <taxon>Dikarya</taxon>
        <taxon>Ascomycota</taxon>
        <taxon>Pezizomycotina</taxon>
        <taxon>Dothideomycetes</taxon>
        <taxon>Pleosporomycetidae</taxon>
        <taxon>Pleosporales</taxon>
        <taxon>Pleosporineae</taxon>
        <taxon>Didymellaceae</taxon>
        <taxon>Ascochyta</taxon>
    </lineage>
</organism>
<dbReference type="OrthoDB" id="1523883at2759"/>
<name>A0A8H7J0X5_9PLEO</name>
<proteinExistence type="predicted"/>
<accession>A0A8H7J0X5</accession>
<dbReference type="Proteomes" id="UP000651452">
    <property type="component" value="Unassembled WGS sequence"/>
</dbReference>
<evidence type="ECO:0000256" key="2">
    <source>
        <dbReference type="SAM" id="Phobius"/>
    </source>
</evidence>
<dbReference type="AlphaFoldDB" id="A0A8H7J0X5"/>
<feature type="compositionally biased region" description="Polar residues" evidence="1">
    <location>
        <begin position="140"/>
        <end position="153"/>
    </location>
</feature>
<keyword evidence="2" id="KW-0472">Membrane</keyword>
<feature type="transmembrane region" description="Helical" evidence="2">
    <location>
        <begin position="180"/>
        <end position="200"/>
    </location>
</feature>
<gene>
    <name evidence="3" type="ORF">EKO04_006759</name>
</gene>
<feature type="transmembrane region" description="Helical" evidence="2">
    <location>
        <begin position="212"/>
        <end position="232"/>
    </location>
</feature>
<comment type="caution">
    <text evidence="3">The sequence shown here is derived from an EMBL/GenBank/DDBJ whole genome shotgun (WGS) entry which is preliminary data.</text>
</comment>
<keyword evidence="4" id="KW-1185">Reference proteome</keyword>
<sequence length="295" mass="31632">MSTGDDERITKLSDPNPKQSDAHGFRPSTIDLTPPSQELAYTSDSVAHSQPPPPLLALVILKLQPRSGTKINMATANILGLTLTLTPTALTALRIAPLIGSTASLTHAYMEWLATSSFLSPAPIHSATSRFILGPEALPSPSTTSGPKPNQDNPGPMDAELEQAMELVVPEWFTSFFNTGVFSVIGFNSLTLVSASLDLLVSPSRSSGEKRLRFYLFGLVAAMTHYAFVPLVGWSVKALMGLCAGRIRGGGEAGKEKKAVEWVMEWVGWHRIRMATVDVVAWGCFAWGVVGALTV</sequence>
<evidence type="ECO:0000256" key="1">
    <source>
        <dbReference type="SAM" id="MobiDB-lite"/>
    </source>
</evidence>
<dbReference type="EMBL" id="RZGK01000012">
    <property type="protein sequence ID" value="KAF9694799.1"/>
    <property type="molecule type" value="Genomic_DNA"/>
</dbReference>
<evidence type="ECO:0000313" key="4">
    <source>
        <dbReference type="Proteomes" id="UP000651452"/>
    </source>
</evidence>
<keyword evidence="2" id="KW-1133">Transmembrane helix</keyword>
<feature type="region of interest" description="Disordered" evidence="1">
    <location>
        <begin position="138"/>
        <end position="158"/>
    </location>
</feature>
<protein>
    <submittedName>
        <fullName evidence="3">Uncharacterized protein</fullName>
    </submittedName>
</protein>
<reference evidence="3" key="1">
    <citation type="submission" date="2018-12" db="EMBL/GenBank/DDBJ databases">
        <authorList>
            <person name="Syme R.A."/>
            <person name="Farfan-Caceres L."/>
            <person name="Lichtenzveig J."/>
        </authorList>
    </citation>
    <scope>NUCLEOTIDE SEQUENCE</scope>
    <source>
        <strain evidence="3">Al4</strain>
    </source>
</reference>